<gene>
    <name evidence="2" type="ORF">GCM10023094_04510</name>
</gene>
<dbReference type="SUPFAM" id="SSF52777">
    <property type="entry name" value="CoA-dependent acyltransferases"/>
    <property type="match status" value="2"/>
</dbReference>
<proteinExistence type="predicted"/>
<accession>A0ABP8NVP7</accession>
<comment type="caution">
    <text evidence="2">The sequence shown here is derived from an EMBL/GenBank/DDBJ whole genome shotgun (WGS) entry which is preliminary data.</text>
</comment>
<protein>
    <submittedName>
        <fullName evidence="2">Condensation domain-containing protein</fullName>
    </submittedName>
</protein>
<name>A0ABP8NVP7_9NOCA</name>
<evidence type="ECO:0000313" key="3">
    <source>
        <dbReference type="Proteomes" id="UP001501183"/>
    </source>
</evidence>
<dbReference type="InterPro" id="IPR001242">
    <property type="entry name" value="Condensation_dom"/>
</dbReference>
<dbReference type="Gene3D" id="3.30.559.10">
    <property type="entry name" value="Chloramphenicol acetyltransferase-like domain"/>
    <property type="match status" value="1"/>
</dbReference>
<evidence type="ECO:0000313" key="2">
    <source>
        <dbReference type="EMBL" id="GAA4472410.1"/>
    </source>
</evidence>
<dbReference type="PANTHER" id="PTHR45527:SF1">
    <property type="entry name" value="FATTY ACID SYNTHASE"/>
    <property type="match status" value="1"/>
</dbReference>
<keyword evidence="3" id="KW-1185">Reference proteome</keyword>
<evidence type="ECO:0000259" key="1">
    <source>
        <dbReference type="Pfam" id="PF00668"/>
    </source>
</evidence>
<dbReference type="InterPro" id="IPR023213">
    <property type="entry name" value="CAT-like_dom_sf"/>
</dbReference>
<dbReference type="Gene3D" id="3.30.559.30">
    <property type="entry name" value="Nonribosomal peptide synthetase, condensation domain"/>
    <property type="match status" value="1"/>
</dbReference>
<dbReference type="Pfam" id="PF00668">
    <property type="entry name" value="Condensation"/>
    <property type="match status" value="1"/>
</dbReference>
<reference evidence="3" key="1">
    <citation type="journal article" date="2019" name="Int. J. Syst. Evol. Microbiol.">
        <title>The Global Catalogue of Microorganisms (GCM) 10K type strain sequencing project: providing services to taxonomists for standard genome sequencing and annotation.</title>
        <authorList>
            <consortium name="The Broad Institute Genomics Platform"/>
            <consortium name="The Broad Institute Genome Sequencing Center for Infectious Disease"/>
            <person name="Wu L."/>
            <person name="Ma J."/>
        </authorList>
    </citation>
    <scope>NUCLEOTIDE SEQUENCE [LARGE SCALE GENOMIC DNA]</scope>
    <source>
        <strain evidence="3">JCM 32206</strain>
    </source>
</reference>
<dbReference type="PANTHER" id="PTHR45527">
    <property type="entry name" value="NONRIBOSOMAL PEPTIDE SYNTHETASE"/>
    <property type="match status" value="1"/>
</dbReference>
<feature type="domain" description="Condensation" evidence="1">
    <location>
        <begin position="53"/>
        <end position="458"/>
    </location>
</feature>
<organism evidence="2 3">
    <name type="scientific">Rhodococcus olei</name>
    <dbReference type="NCBI Taxonomy" id="2161675"/>
    <lineage>
        <taxon>Bacteria</taxon>
        <taxon>Bacillati</taxon>
        <taxon>Actinomycetota</taxon>
        <taxon>Actinomycetes</taxon>
        <taxon>Mycobacteriales</taxon>
        <taxon>Nocardiaceae</taxon>
        <taxon>Rhodococcus</taxon>
    </lineage>
</organism>
<dbReference type="RefSeq" id="WP_345341700.1">
    <property type="nucleotide sequence ID" value="NZ_BAABFB010000015.1"/>
</dbReference>
<sequence>MHVTAIDRYEIEPGTLTEWTLAPTDELVRSDVPPSYNQQFHLETARTHGVGASVWMAASFDLPAPVNRVALRRTLELIVRRHDALWTGFEVRPDRITRLTVPPHAVAVTPSAAVEFGDTASLRTHLRARFTEVCDPLTFPAFLFATVERAGSSTVLAAFDHTIVDGYSLVIAIRELRQVYELLCATPDIADEDVHVDLDDPGSFMSFCVEESAEEDVDASDPRIRAWARFYESCGGTAPRFPLPLGVQPGKPAPQASDVRSILDTQDTARFEEVCLAGGGAMFSGVLTAIGTALRREGAPALLPLQFPLHTRLDPRWEGSIGWLTTSAPVTVRVDRPDDFAAALADTHSSFRSALNVLGVSMPQVRAGVGDGYRRTSTDLFMVSFIDYRRLAGSEHHRSINAHHISNVTVCDDAQFWVSRTTEGLSIRSRFPDTPVARDTMERFLTRLAEVLTEVCDGRSTLQQPEADLVLVESAV</sequence>
<dbReference type="Proteomes" id="UP001501183">
    <property type="component" value="Unassembled WGS sequence"/>
</dbReference>
<dbReference type="EMBL" id="BAABFB010000015">
    <property type="protein sequence ID" value="GAA4472410.1"/>
    <property type="molecule type" value="Genomic_DNA"/>
</dbReference>